<dbReference type="AlphaFoldDB" id="A0A2P2QJ52"/>
<reference evidence="1" key="1">
    <citation type="submission" date="2018-02" db="EMBL/GenBank/DDBJ databases">
        <title>Rhizophora mucronata_Transcriptome.</title>
        <authorList>
            <person name="Meera S.P."/>
            <person name="Sreeshan A."/>
            <person name="Augustine A."/>
        </authorList>
    </citation>
    <scope>NUCLEOTIDE SEQUENCE</scope>
    <source>
        <tissue evidence="1">Leaf</tissue>
    </source>
</reference>
<accession>A0A2P2QJ52</accession>
<protein>
    <submittedName>
        <fullName evidence="1">Uncharacterized protein</fullName>
    </submittedName>
</protein>
<proteinExistence type="predicted"/>
<organism evidence="1">
    <name type="scientific">Rhizophora mucronata</name>
    <name type="common">Asiatic mangrove</name>
    <dbReference type="NCBI Taxonomy" id="61149"/>
    <lineage>
        <taxon>Eukaryota</taxon>
        <taxon>Viridiplantae</taxon>
        <taxon>Streptophyta</taxon>
        <taxon>Embryophyta</taxon>
        <taxon>Tracheophyta</taxon>
        <taxon>Spermatophyta</taxon>
        <taxon>Magnoliopsida</taxon>
        <taxon>eudicotyledons</taxon>
        <taxon>Gunneridae</taxon>
        <taxon>Pentapetalae</taxon>
        <taxon>rosids</taxon>
        <taxon>fabids</taxon>
        <taxon>Malpighiales</taxon>
        <taxon>Rhizophoraceae</taxon>
        <taxon>Rhizophora</taxon>
    </lineage>
</organism>
<name>A0A2P2QJ52_RHIMU</name>
<evidence type="ECO:0000313" key="1">
    <source>
        <dbReference type="EMBL" id="MBX67038.1"/>
    </source>
</evidence>
<dbReference type="EMBL" id="GGEC01086554">
    <property type="protein sequence ID" value="MBX67038.1"/>
    <property type="molecule type" value="Transcribed_RNA"/>
</dbReference>
<sequence>MSLRFIEVCRNFFFLNRLF</sequence>